<evidence type="ECO:0000313" key="3">
    <source>
        <dbReference type="EMBL" id="AXI01551.1"/>
    </source>
</evidence>
<protein>
    <recommendedName>
        <fullName evidence="5">DoxX family protein</fullName>
    </recommendedName>
</protein>
<feature type="transmembrane region" description="Helical" evidence="2">
    <location>
        <begin position="52"/>
        <end position="73"/>
    </location>
</feature>
<gene>
    <name evidence="3" type="ORF">HYN46_00740</name>
</gene>
<evidence type="ECO:0000256" key="1">
    <source>
        <dbReference type="SAM" id="MobiDB-lite"/>
    </source>
</evidence>
<accession>A0A345P2P2</accession>
<evidence type="ECO:0000256" key="2">
    <source>
        <dbReference type="SAM" id="Phobius"/>
    </source>
</evidence>
<sequence length="235" mass="27382">MKTTEELLYQIRGLARIVVAFSFFYQGLVPKWLTHDPAEQAMLMAHGVWTAYPSWISHIGGLFEMALACWLVATFTDKKPLWVAGGALVFFLLDTMIFSPSYLGTTFNVVTTNLALLALVLIDQHILKFQADEINQRRFGQYFRFTRDRMLYEFVKRLELKDLPHLMHTLTQSRIKRRRKVRQKLKESLQPAENPLKDRSQIDRRSSSDRRRIFPLPQSKRTTNQPPDDSENPAP</sequence>
<dbReference type="EMBL" id="CP031222">
    <property type="protein sequence ID" value="AXI01551.1"/>
    <property type="molecule type" value="Genomic_DNA"/>
</dbReference>
<keyword evidence="2" id="KW-0812">Transmembrane</keyword>
<keyword evidence="4" id="KW-1185">Reference proteome</keyword>
<proteinExistence type="predicted"/>
<dbReference type="Pfam" id="PF13781">
    <property type="entry name" value="DoxX_3"/>
    <property type="match status" value="1"/>
</dbReference>
<feature type="compositionally biased region" description="Basic and acidic residues" evidence="1">
    <location>
        <begin position="195"/>
        <end position="212"/>
    </location>
</feature>
<dbReference type="KEGG" id="mbah:HYN46_00740"/>
<organism evidence="3 4">
    <name type="scientific">Aquirhabdus parva</name>
    <dbReference type="NCBI Taxonomy" id="2283318"/>
    <lineage>
        <taxon>Bacteria</taxon>
        <taxon>Pseudomonadati</taxon>
        <taxon>Pseudomonadota</taxon>
        <taxon>Gammaproteobacteria</taxon>
        <taxon>Moraxellales</taxon>
        <taxon>Moraxellaceae</taxon>
        <taxon>Aquirhabdus</taxon>
    </lineage>
</organism>
<feature type="region of interest" description="Disordered" evidence="1">
    <location>
        <begin position="184"/>
        <end position="235"/>
    </location>
</feature>
<dbReference type="AlphaFoldDB" id="A0A345P2P2"/>
<dbReference type="OrthoDB" id="6199084at2"/>
<dbReference type="Proteomes" id="UP000253940">
    <property type="component" value="Chromosome"/>
</dbReference>
<feature type="transmembrane region" description="Helical" evidence="2">
    <location>
        <begin position="7"/>
        <end position="25"/>
    </location>
</feature>
<name>A0A345P2P2_9GAMM</name>
<feature type="transmembrane region" description="Helical" evidence="2">
    <location>
        <begin position="105"/>
        <end position="122"/>
    </location>
</feature>
<dbReference type="RefSeq" id="WP_114897661.1">
    <property type="nucleotide sequence ID" value="NZ_CP031222.1"/>
</dbReference>
<evidence type="ECO:0008006" key="5">
    <source>
        <dbReference type="Google" id="ProtNLM"/>
    </source>
</evidence>
<keyword evidence="2" id="KW-1133">Transmembrane helix</keyword>
<keyword evidence="2" id="KW-0472">Membrane</keyword>
<feature type="transmembrane region" description="Helical" evidence="2">
    <location>
        <begin position="80"/>
        <end position="99"/>
    </location>
</feature>
<reference evidence="3 4" key="1">
    <citation type="submission" date="2018-07" db="EMBL/GenBank/DDBJ databases">
        <title>Genome sequencing of Moraxellaceae gen. HYN0046.</title>
        <authorList>
            <person name="Kim M."/>
            <person name="Yi H."/>
        </authorList>
    </citation>
    <scope>NUCLEOTIDE SEQUENCE [LARGE SCALE GENOMIC DNA]</scope>
    <source>
        <strain evidence="3 4">HYN0046</strain>
    </source>
</reference>
<dbReference type="InterPro" id="IPR025695">
    <property type="entry name" value="DoxX-like"/>
</dbReference>
<evidence type="ECO:0000313" key="4">
    <source>
        <dbReference type="Proteomes" id="UP000253940"/>
    </source>
</evidence>